<name>A0A2G5T820_9PELO</name>
<keyword evidence="2" id="KW-1185">Reference proteome</keyword>
<sequence length="69" mass="7889">MSSENQKVLLPLPNEIRRPRRQNNYEDVDYSKYLEILSTKHAAGGELKRNVVEDSGTDAPKMKKINMGN</sequence>
<dbReference type="AlphaFoldDB" id="A0A2G5T820"/>
<organism evidence="1 2">
    <name type="scientific">Caenorhabditis nigoni</name>
    <dbReference type="NCBI Taxonomy" id="1611254"/>
    <lineage>
        <taxon>Eukaryota</taxon>
        <taxon>Metazoa</taxon>
        <taxon>Ecdysozoa</taxon>
        <taxon>Nematoda</taxon>
        <taxon>Chromadorea</taxon>
        <taxon>Rhabditida</taxon>
        <taxon>Rhabditina</taxon>
        <taxon>Rhabditomorpha</taxon>
        <taxon>Rhabditoidea</taxon>
        <taxon>Rhabditidae</taxon>
        <taxon>Peloderinae</taxon>
        <taxon>Caenorhabditis</taxon>
    </lineage>
</organism>
<dbReference type="Proteomes" id="UP000230233">
    <property type="component" value="Chromosome V"/>
</dbReference>
<accession>A0A2G5T820</accession>
<evidence type="ECO:0000313" key="1">
    <source>
        <dbReference type="EMBL" id="PIC23380.1"/>
    </source>
</evidence>
<proteinExistence type="predicted"/>
<evidence type="ECO:0000313" key="2">
    <source>
        <dbReference type="Proteomes" id="UP000230233"/>
    </source>
</evidence>
<gene>
    <name evidence="1" type="primary">Cnig_chr_V.g17102</name>
    <name evidence="1" type="ORF">B9Z55_017102</name>
</gene>
<reference evidence="2" key="1">
    <citation type="submission" date="2017-10" db="EMBL/GenBank/DDBJ databases">
        <title>Rapid genome shrinkage in a self-fertile nematode reveals novel sperm competition proteins.</title>
        <authorList>
            <person name="Yin D."/>
            <person name="Schwarz E.M."/>
            <person name="Thomas C.G."/>
            <person name="Felde R.L."/>
            <person name="Korf I.F."/>
            <person name="Cutter A.D."/>
            <person name="Schartner C.M."/>
            <person name="Ralston E.J."/>
            <person name="Meyer B.J."/>
            <person name="Haag E.S."/>
        </authorList>
    </citation>
    <scope>NUCLEOTIDE SEQUENCE [LARGE SCALE GENOMIC DNA]</scope>
    <source>
        <strain evidence="2">JU1422</strain>
    </source>
</reference>
<protein>
    <submittedName>
        <fullName evidence="1">Uncharacterized protein</fullName>
    </submittedName>
</protein>
<comment type="caution">
    <text evidence="1">The sequence shown here is derived from an EMBL/GenBank/DDBJ whole genome shotgun (WGS) entry which is preliminary data.</text>
</comment>
<dbReference type="EMBL" id="PDUG01000005">
    <property type="protein sequence ID" value="PIC23380.1"/>
    <property type="molecule type" value="Genomic_DNA"/>
</dbReference>